<dbReference type="EC" id="3.1.2.4" evidence="2"/>
<dbReference type="GO" id="GO:0006574">
    <property type="term" value="P:L-valine catabolic process"/>
    <property type="evidence" value="ECO:0007669"/>
    <property type="project" value="TreeGrafter"/>
</dbReference>
<dbReference type="InterPro" id="IPR032259">
    <property type="entry name" value="HIBYL-CoA-H"/>
</dbReference>
<dbReference type="NCBIfam" id="NF004127">
    <property type="entry name" value="PRK05617.1"/>
    <property type="match status" value="1"/>
</dbReference>
<dbReference type="Gene3D" id="3.90.226.10">
    <property type="entry name" value="2-enoyl-CoA Hydratase, Chain A, domain 1"/>
    <property type="match status" value="1"/>
</dbReference>
<evidence type="ECO:0000256" key="3">
    <source>
        <dbReference type="ARBA" id="ARBA00022801"/>
    </source>
</evidence>
<dbReference type="RefSeq" id="WP_055465116.1">
    <property type="nucleotide sequence ID" value="NZ_CP051104.1"/>
</dbReference>
<dbReference type="EMBL" id="LKHS01000001">
    <property type="protein sequence ID" value="KQH88106.1"/>
    <property type="molecule type" value="Genomic_DNA"/>
</dbReference>
<evidence type="ECO:0000256" key="1">
    <source>
        <dbReference type="ARBA" id="ARBA00001709"/>
    </source>
</evidence>
<evidence type="ECO:0000259" key="4">
    <source>
        <dbReference type="Pfam" id="PF16113"/>
    </source>
</evidence>
<sequence length="375" mass="41403">MTDRVSFQELWCRDQTHKIGIATLDNPASLNALSYNMLALLFDQLKQWQDDEQLMCVILEGGGEKAFCAGGDVRTMHNVMRDKCKAEVQAFCTEYFSLEYECDYLIHTYSKPIIAWGDGIVMGGGMGLFMGCSHKVVTPRTRMAMPEISIGLYPDVGGTWFLNRLPKGVGLFLGLTGASINATDAIDIRMADYLLLHEHHSAMLERLQAQRWEGNGFTVVGNVLSELALMVDDAEPDSQLLPYLANIQSACRADTLADICDNILGIRGDDKWIASARNNLAAGSPISAHITYRQLTECSQLTLAECFRLELTLSVRSALLGEFQEGVRARLIDKDGAPTWRYGSVAEVDTTVIDELFTSLWNDAAHPLASLGQAH</sequence>
<dbReference type="Proteomes" id="UP000051221">
    <property type="component" value="Unassembled WGS sequence"/>
</dbReference>
<comment type="catalytic activity">
    <reaction evidence="1">
        <text>3-hydroxy-2-methylpropanoyl-CoA + H2O = 3-hydroxy-2-methylpropanoate + CoA + H(+)</text>
        <dbReference type="Rhea" id="RHEA:20888"/>
        <dbReference type="ChEBI" id="CHEBI:11805"/>
        <dbReference type="ChEBI" id="CHEBI:15377"/>
        <dbReference type="ChEBI" id="CHEBI:15378"/>
        <dbReference type="ChEBI" id="CHEBI:57287"/>
        <dbReference type="ChEBI" id="CHEBI:57340"/>
        <dbReference type="EC" id="3.1.2.4"/>
    </reaction>
</comment>
<evidence type="ECO:0000313" key="6">
    <source>
        <dbReference type="Proteomes" id="UP000051221"/>
    </source>
</evidence>
<keyword evidence="3" id="KW-0378">Hydrolase</keyword>
<dbReference type="AlphaFoldDB" id="A0A0Q2MKH0"/>
<comment type="caution">
    <text evidence="5">The sequence shown here is derived from an EMBL/GenBank/DDBJ whole genome shotgun (WGS) entry which is preliminary data.</text>
</comment>
<evidence type="ECO:0000256" key="2">
    <source>
        <dbReference type="ARBA" id="ARBA00011915"/>
    </source>
</evidence>
<feature type="domain" description="Enoyl-CoA hydratase/isomerase" evidence="4">
    <location>
        <begin position="19"/>
        <end position="357"/>
    </location>
</feature>
<reference evidence="5 6" key="1">
    <citation type="submission" date="2015-08" db="EMBL/GenBank/DDBJ databases">
        <title>Antibacterial properties of a collection of Vibrionaceae strains.</title>
        <authorList>
            <person name="Giubergia S."/>
        </authorList>
    </citation>
    <scope>NUCLEOTIDE SEQUENCE [LARGE SCALE GENOMIC DNA]</scope>
    <source>
        <strain evidence="5 6">S0821</strain>
    </source>
</reference>
<dbReference type="SUPFAM" id="SSF52096">
    <property type="entry name" value="ClpP/crotonase"/>
    <property type="match status" value="1"/>
</dbReference>
<organism evidence="5 6">
    <name type="scientific">Vibrio furnissii</name>
    <dbReference type="NCBI Taxonomy" id="29494"/>
    <lineage>
        <taxon>Bacteria</taxon>
        <taxon>Pseudomonadati</taxon>
        <taxon>Pseudomonadota</taxon>
        <taxon>Gammaproteobacteria</taxon>
        <taxon>Vibrionales</taxon>
        <taxon>Vibrionaceae</taxon>
        <taxon>Vibrio</taxon>
    </lineage>
</organism>
<keyword evidence="6" id="KW-1185">Reference proteome</keyword>
<dbReference type="InterPro" id="IPR045004">
    <property type="entry name" value="ECH_dom"/>
</dbReference>
<protein>
    <recommendedName>
        <fullName evidence="2">3-hydroxyisobutyryl-CoA hydrolase</fullName>
        <ecNumber evidence="2">3.1.2.4</ecNumber>
    </recommendedName>
</protein>
<dbReference type="GO" id="GO:0003860">
    <property type="term" value="F:3-hydroxyisobutyryl-CoA hydrolase activity"/>
    <property type="evidence" value="ECO:0007669"/>
    <property type="project" value="UniProtKB-EC"/>
</dbReference>
<evidence type="ECO:0000313" key="5">
    <source>
        <dbReference type="EMBL" id="KQH88106.1"/>
    </source>
</evidence>
<dbReference type="CDD" id="cd06558">
    <property type="entry name" value="crotonase-like"/>
    <property type="match status" value="1"/>
</dbReference>
<dbReference type="InParanoid" id="A0A0Q2MKH0"/>
<dbReference type="Pfam" id="PF16113">
    <property type="entry name" value="ECH_2"/>
    <property type="match status" value="1"/>
</dbReference>
<dbReference type="InterPro" id="IPR029045">
    <property type="entry name" value="ClpP/crotonase-like_dom_sf"/>
</dbReference>
<dbReference type="PANTHER" id="PTHR43176:SF3">
    <property type="entry name" value="3-HYDROXYISOBUTYRYL-COA HYDROLASE, MITOCHONDRIAL"/>
    <property type="match status" value="1"/>
</dbReference>
<accession>A0A0Q2MKH0</accession>
<dbReference type="GO" id="GO:0005829">
    <property type="term" value="C:cytosol"/>
    <property type="evidence" value="ECO:0007669"/>
    <property type="project" value="TreeGrafter"/>
</dbReference>
<name>A0A0Q2MKH0_VIBFU</name>
<gene>
    <name evidence="5" type="ORF">AMR76_02125</name>
</gene>
<proteinExistence type="predicted"/>
<dbReference type="PANTHER" id="PTHR43176">
    <property type="entry name" value="3-HYDROXYISOBUTYRYL-COA HYDROLASE-RELATED"/>
    <property type="match status" value="1"/>
</dbReference>